<dbReference type="CDD" id="cd04776">
    <property type="entry name" value="HTH_GnyR"/>
    <property type="match status" value="1"/>
</dbReference>
<proteinExistence type="predicted"/>
<dbReference type="Proteomes" id="UP000317839">
    <property type="component" value="Unassembled WGS sequence"/>
</dbReference>
<evidence type="ECO:0000259" key="3">
    <source>
        <dbReference type="PROSITE" id="PS50937"/>
    </source>
</evidence>
<dbReference type="InterPro" id="IPR047057">
    <property type="entry name" value="MerR_fam"/>
</dbReference>
<evidence type="ECO:0000313" key="5">
    <source>
        <dbReference type="Proteomes" id="UP000317839"/>
    </source>
</evidence>
<evidence type="ECO:0000256" key="2">
    <source>
        <dbReference type="SAM" id="Coils"/>
    </source>
</evidence>
<dbReference type="SMART" id="SM00422">
    <property type="entry name" value="HTH_MERR"/>
    <property type="match status" value="1"/>
</dbReference>
<keyword evidence="5" id="KW-1185">Reference proteome</keyword>
<dbReference type="InterPro" id="IPR000551">
    <property type="entry name" value="MerR-type_HTH_dom"/>
</dbReference>
<keyword evidence="1 4" id="KW-0238">DNA-binding</keyword>
<dbReference type="PROSITE" id="PS50937">
    <property type="entry name" value="HTH_MERR_2"/>
    <property type="match status" value="1"/>
</dbReference>
<dbReference type="Gene3D" id="1.10.1660.10">
    <property type="match status" value="1"/>
</dbReference>
<dbReference type="PANTHER" id="PTHR30204">
    <property type="entry name" value="REDOX-CYCLING DRUG-SENSING TRANSCRIPTIONAL ACTIVATOR SOXR"/>
    <property type="match status" value="1"/>
</dbReference>
<dbReference type="PANTHER" id="PTHR30204:SF58">
    <property type="entry name" value="HTH-TYPE TRANSCRIPTIONAL REGULATOR YFMP"/>
    <property type="match status" value="1"/>
</dbReference>
<reference evidence="4 5" key="1">
    <citation type="submission" date="2019-06" db="EMBL/GenBank/DDBJ databases">
        <title>Draft genome of Aliikangiella marina GYP-15.</title>
        <authorList>
            <person name="Wang G."/>
        </authorList>
    </citation>
    <scope>NUCLEOTIDE SEQUENCE [LARGE SCALE GENOMIC DNA]</scope>
    <source>
        <strain evidence="4 5">GYP-15</strain>
    </source>
</reference>
<dbReference type="OrthoDB" id="9803659at2"/>
<dbReference type="AlphaFoldDB" id="A0A545TJV9"/>
<accession>A0A545TJV9</accession>
<evidence type="ECO:0000256" key="1">
    <source>
        <dbReference type="ARBA" id="ARBA00023125"/>
    </source>
</evidence>
<dbReference type="InterPro" id="IPR009061">
    <property type="entry name" value="DNA-bd_dom_put_sf"/>
</dbReference>
<evidence type="ECO:0000313" key="4">
    <source>
        <dbReference type="EMBL" id="TQV77505.1"/>
    </source>
</evidence>
<gene>
    <name evidence="4" type="ORF">FLL45_06060</name>
</gene>
<dbReference type="GO" id="GO:0003677">
    <property type="term" value="F:DNA binding"/>
    <property type="evidence" value="ECO:0007669"/>
    <property type="project" value="UniProtKB-KW"/>
</dbReference>
<name>A0A545TJV9_9GAMM</name>
<dbReference type="Pfam" id="PF13411">
    <property type="entry name" value="MerR_1"/>
    <property type="match status" value="1"/>
</dbReference>
<dbReference type="EMBL" id="VIKR01000001">
    <property type="protein sequence ID" value="TQV77505.1"/>
    <property type="molecule type" value="Genomic_DNA"/>
</dbReference>
<feature type="domain" description="HTH merR-type" evidence="3">
    <location>
        <begin position="7"/>
        <end position="74"/>
    </location>
</feature>
<protein>
    <submittedName>
        <fullName evidence="4">MerR family DNA-binding transcriptional regulator</fullName>
    </submittedName>
</protein>
<keyword evidence="2" id="KW-0175">Coiled coil</keyword>
<dbReference type="SUPFAM" id="SSF46955">
    <property type="entry name" value="Putative DNA-binding domain"/>
    <property type="match status" value="1"/>
</dbReference>
<comment type="caution">
    <text evidence="4">The sequence shown here is derived from an EMBL/GenBank/DDBJ whole genome shotgun (WGS) entry which is preliminary data.</text>
</comment>
<feature type="coiled-coil region" evidence="2">
    <location>
        <begin position="99"/>
        <end position="126"/>
    </location>
</feature>
<dbReference type="GO" id="GO:0003700">
    <property type="term" value="F:DNA-binding transcription factor activity"/>
    <property type="evidence" value="ECO:0007669"/>
    <property type="project" value="InterPro"/>
</dbReference>
<sequence>MSDTNQTYSISDLAREFEITPRSIRHYEDQKLITPKRNGSQRIYSKGDRVRLQLILRGKRIGFSLSEIREIIDMYDPTAGDEKQTEHLLRKIAERRVALHQQQQDIETMLTELDQLEQKLNQNIEA</sequence>
<dbReference type="RefSeq" id="WP_142941077.1">
    <property type="nucleotide sequence ID" value="NZ_VIKR01000001.1"/>
</dbReference>
<organism evidence="4 5">
    <name type="scientific">Aliikangiella marina</name>
    <dbReference type="NCBI Taxonomy" id="1712262"/>
    <lineage>
        <taxon>Bacteria</taxon>
        <taxon>Pseudomonadati</taxon>
        <taxon>Pseudomonadota</taxon>
        <taxon>Gammaproteobacteria</taxon>
        <taxon>Oceanospirillales</taxon>
        <taxon>Pleioneaceae</taxon>
        <taxon>Aliikangiella</taxon>
    </lineage>
</organism>